<evidence type="ECO:0000256" key="4">
    <source>
        <dbReference type="PROSITE-ProRule" id="PRU00261"/>
    </source>
</evidence>
<dbReference type="InterPro" id="IPR036861">
    <property type="entry name" value="Endochitinase-like_sf"/>
</dbReference>
<dbReference type="Gene3D" id="3.30.60.10">
    <property type="entry name" value="Endochitinase-like"/>
    <property type="match status" value="1"/>
</dbReference>
<dbReference type="SUPFAM" id="SSF57016">
    <property type="entry name" value="Plant lectins/antimicrobial peptides"/>
    <property type="match status" value="1"/>
</dbReference>
<accession>A0A2K0T0W9</accession>
<dbReference type="PROSITE" id="PS50941">
    <property type="entry name" value="CHIT_BIND_I_2"/>
    <property type="match status" value="1"/>
</dbReference>
<dbReference type="Pfam" id="PF01476">
    <property type="entry name" value="LysM"/>
    <property type="match status" value="1"/>
</dbReference>
<comment type="caution">
    <text evidence="4">Lacks conserved residue(s) required for the propagation of feature annotation.</text>
</comment>
<dbReference type="SMART" id="SM00257">
    <property type="entry name" value="LysM"/>
    <property type="match status" value="1"/>
</dbReference>
<dbReference type="InterPro" id="IPR052210">
    <property type="entry name" value="LysM1-like"/>
</dbReference>
<protein>
    <recommendedName>
        <fullName evidence="9">LysM domain-containing protein</fullName>
    </recommendedName>
</protein>
<evidence type="ECO:0008006" key="9">
    <source>
        <dbReference type="Google" id="ProtNLM"/>
    </source>
</evidence>
<dbReference type="Proteomes" id="UP000236546">
    <property type="component" value="Unassembled WGS sequence"/>
</dbReference>
<dbReference type="AlphaFoldDB" id="A0A2K0T0W9"/>
<dbReference type="SUPFAM" id="SSF54106">
    <property type="entry name" value="LysM domain"/>
    <property type="match status" value="1"/>
</dbReference>
<comment type="similarity">
    <text evidence="3">Belongs to the secreted LysM effector family.</text>
</comment>
<reference evidence="7 8" key="1">
    <citation type="submission" date="2017-02" db="EMBL/GenBank/DDBJ databases">
        <title>Genomes of Trichoderma spp. with biocontrol activity.</title>
        <authorList>
            <person name="Gardiner D."/>
            <person name="Kazan K."/>
            <person name="Vos C."/>
            <person name="Harvey P."/>
        </authorList>
    </citation>
    <scope>NUCLEOTIDE SEQUENCE [LARGE SCALE GENOMIC DNA]</scope>
    <source>
        <strain evidence="7 8">A5MH</strain>
    </source>
</reference>
<evidence type="ECO:0000313" key="7">
    <source>
        <dbReference type="EMBL" id="PNP39172.1"/>
    </source>
</evidence>
<keyword evidence="1 4" id="KW-0147">Chitin-binding</keyword>
<gene>
    <name evidence="7" type="ORF">TGAMA5MH_08849</name>
</gene>
<name>A0A2K0T0W9_9HYPO</name>
<keyword evidence="4" id="KW-1015">Disulfide bond</keyword>
<keyword evidence="2" id="KW-0843">Virulence</keyword>
<dbReference type="OrthoDB" id="4887915at2759"/>
<dbReference type="PANTHER" id="PTHR34997:SF1">
    <property type="entry name" value="PEPTIDOGLYCAN-BINDING LYSIN DOMAIN"/>
    <property type="match status" value="1"/>
</dbReference>
<evidence type="ECO:0000256" key="3">
    <source>
        <dbReference type="ARBA" id="ARBA00044955"/>
    </source>
</evidence>
<dbReference type="Gene3D" id="3.10.350.10">
    <property type="entry name" value="LysM domain"/>
    <property type="match status" value="2"/>
</dbReference>
<evidence type="ECO:0000259" key="5">
    <source>
        <dbReference type="PROSITE" id="PS50941"/>
    </source>
</evidence>
<dbReference type="SMART" id="SM00270">
    <property type="entry name" value="ChtBD1"/>
    <property type="match status" value="1"/>
</dbReference>
<feature type="domain" description="LysM" evidence="6">
    <location>
        <begin position="263"/>
        <end position="309"/>
    </location>
</feature>
<dbReference type="InterPro" id="IPR001002">
    <property type="entry name" value="Chitin-bd_1"/>
</dbReference>
<proteinExistence type="inferred from homology"/>
<comment type="caution">
    <text evidence="7">The sequence shown here is derived from an EMBL/GenBank/DDBJ whole genome shotgun (WGS) entry which is preliminary data.</text>
</comment>
<evidence type="ECO:0000313" key="8">
    <source>
        <dbReference type="Proteomes" id="UP000236546"/>
    </source>
</evidence>
<feature type="disulfide bond" evidence="4">
    <location>
        <begin position="340"/>
        <end position="354"/>
    </location>
</feature>
<sequence length="535" mass="56452">MYCWNDDSSDNHPECSNATFDTTQVTADMMAVTNLYPNDLLCNECFIKMWRQRLLDPFIQEGDSSAYLLDQYNLIQKNCSTSLPVTTSSSTLFISNALVTSTSASGTPTTSSGAATTTCAGQLIKPPTASNIYCQELAQQYNVTTGDLMAATNDPFCEFDSPICLPLACDGEIIWDGQSCDQLALQYSNSTNNVTTLMFLSWNPNIVGDCQRLAPGQRVCSSPPDGQFVPTGVIYAPTAAGSYYTTASPSIPTQSGTVDSCGLFYNVVAGDTCEEISLRFGINFTTFQTLNPEINSGCTNLWLNYAVCVAPVTAAPLSTDGTCGPAWNHATCTGTNFGKCCSTAGYCGSSADYCSAGNCVSGACSGVSTGVTTDGTCGPANGGTTYAARPLDIVEVLPNTVDQETATLASLILILVALRQMGAVAPSLPETRHVQAPSSDHAAQSAATAAQVQHTAVLATVILVLAARQVTQSVPWDSAAQFRRATIPVPALSLEAAAAQVVIVESLRTIVQRRTVKPPILTLVRLRRSIYCGVS</sequence>
<dbReference type="PROSITE" id="PS51782">
    <property type="entry name" value="LYSM"/>
    <property type="match status" value="1"/>
</dbReference>
<dbReference type="InterPro" id="IPR036779">
    <property type="entry name" value="LysM_dom_sf"/>
</dbReference>
<feature type="domain" description="Chitin-binding type-1" evidence="5">
    <location>
        <begin position="320"/>
        <end position="366"/>
    </location>
</feature>
<dbReference type="GO" id="GO:0008061">
    <property type="term" value="F:chitin binding"/>
    <property type="evidence" value="ECO:0007669"/>
    <property type="project" value="UniProtKB-UniRule"/>
</dbReference>
<organism evidence="7 8">
    <name type="scientific">Trichoderma gamsii</name>
    <dbReference type="NCBI Taxonomy" id="398673"/>
    <lineage>
        <taxon>Eukaryota</taxon>
        <taxon>Fungi</taxon>
        <taxon>Dikarya</taxon>
        <taxon>Ascomycota</taxon>
        <taxon>Pezizomycotina</taxon>
        <taxon>Sordariomycetes</taxon>
        <taxon>Hypocreomycetidae</taxon>
        <taxon>Hypocreales</taxon>
        <taxon>Hypocreaceae</taxon>
        <taxon>Trichoderma</taxon>
    </lineage>
</organism>
<evidence type="ECO:0000259" key="6">
    <source>
        <dbReference type="PROSITE" id="PS51782"/>
    </source>
</evidence>
<dbReference type="EMBL" id="MTYH01000091">
    <property type="protein sequence ID" value="PNP39172.1"/>
    <property type="molecule type" value="Genomic_DNA"/>
</dbReference>
<evidence type="ECO:0000256" key="2">
    <source>
        <dbReference type="ARBA" id="ARBA00023026"/>
    </source>
</evidence>
<dbReference type="PANTHER" id="PTHR34997">
    <property type="entry name" value="AM15"/>
    <property type="match status" value="1"/>
</dbReference>
<evidence type="ECO:0000256" key="1">
    <source>
        <dbReference type="ARBA" id="ARBA00022669"/>
    </source>
</evidence>
<dbReference type="InterPro" id="IPR018392">
    <property type="entry name" value="LysM"/>
</dbReference>
<dbReference type="CDD" id="cd00118">
    <property type="entry name" value="LysM"/>
    <property type="match status" value="1"/>
</dbReference>
<dbReference type="CDD" id="cd11618">
    <property type="entry name" value="ChtBD1_1"/>
    <property type="match status" value="1"/>
</dbReference>